<dbReference type="Pfam" id="PF01128">
    <property type="entry name" value="IspD"/>
    <property type="match status" value="1"/>
</dbReference>
<dbReference type="UniPathway" id="UPA00056">
    <property type="reaction ID" value="UER00093"/>
</dbReference>
<dbReference type="GO" id="GO:0050518">
    <property type="term" value="F:2-C-methyl-D-erythritol 4-phosphate cytidylyltransferase activity"/>
    <property type="evidence" value="ECO:0007669"/>
    <property type="project" value="UniProtKB-UniRule"/>
</dbReference>
<evidence type="ECO:0000256" key="2">
    <source>
        <dbReference type="ARBA" id="ARBA00022695"/>
    </source>
</evidence>
<evidence type="ECO:0000256" key="3">
    <source>
        <dbReference type="HAMAP-Rule" id="MF_00108"/>
    </source>
</evidence>
<dbReference type="CDD" id="cd02516">
    <property type="entry name" value="CDP-ME_synthetase"/>
    <property type="match status" value="1"/>
</dbReference>
<feature type="site" description="Positions MEP for the nucleophilic attack" evidence="3">
    <location>
        <position position="159"/>
    </location>
</feature>
<dbReference type="InterPro" id="IPR034683">
    <property type="entry name" value="IspD/TarI"/>
</dbReference>
<keyword evidence="3" id="KW-0414">Isoprene biosynthesis</keyword>
<dbReference type="Proteomes" id="UP000238642">
    <property type="component" value="Unassembled WGS sequence"/>
</dbReference>
<feature type="site" description="Positions MEP for the nucleophilic attack" evidence="3">
    <location>
        <position position="213"/>
    </location>
</feature>
<dbReference type="HAMAP" id="MF_00108">
    <property type="entry name" value="IspD"/>
    <property type="match status" value="1"/>
</dbReference>
<dbReference type="NCBIfam" id="TIGR00453">
    <property type="entry name" value="ispD"/>
    <property type="match status" value="1"/>
</dbReference>
<keyword evidence="1 3" id="KW-0808">Transferase</keyword>
<comment type="function">
    <text evidence="3">Catalyzes the formation of 4-diphosphocytidyl-2-C-methyl-D-erythritol from CTP and 2-C-methyl-D-erythritol 4-phosphate (MEP).</text>
</comment>
<dbReference type="OrthoDB" id="9806837at2"/>
<gene>
    <name evidence="3" type="primary">ispD</name>
    <name evidence="4" type="ORF">C5749_01125</name>
</gene>
<evidence type="ECO:0000313" key="4">
    <source>
        <dbReference type="EMBL" id="PRD55924.1"/>
    </source>
</evidence>
<keyword evidence="2 3" id="KW-0548">Nucleotidyltransferase</keyword>
<dbReference type="InterPro" id="IPR050088">
    <property type="entry name" value="IspD/TarI_cytidylyltransf_bact"/>
</dbReference>
<dbReference type="GO" id="GO:0019288">
    <property type="term" value="P:isopentenyl diphosphate biosynthetic process, methylerythritol 4-phosphate pathway"/>
    <property type="evidence" value="ECO:0007669"/>
    <property type="project" value="UniProtKB-UniRule"/>
</dbReference>
<name>A0A2S9JRP8_9SPHI</name>
<feature type="site" description="Transition state stabilizer" evidence="3">
    <location>
        <position position="23"/>
    </location>
</feature>
<dbReference type="RefSeq" id="WP_105722235.1">
    <property type="nucleotide sequence ID" value="NZ_PVBS01000001.1"/>
</dbReference>
<comment type="pathway">
    <text evidence="3">Isoprenoid biosynthesis; isopentenyl diphosphate biosynthesis via DXP pathway; isopentenyl diphosphate from 1-deoxy-D-xylulose 5-phosphate: step 2/6.</text>
</comment>
<dbReference type="FunFam" id="3.90.550.10:FF:000003">
    <property type="entry name" value="2-C-methyl-D-erythritol 4-phosphate cytidylyltransferase"/>
    <property type="match status" value="1"/>
</dbReference>
<comment type="caution">
    <text evidence="4">The sequence shown here is derived from an EMBL/GenBank/DDBJ whole genome shotgun (WGS) entry which is preliminary data.</text>
</comment>
<keyword evidence="5" id="KW-1185">Reference proteome</keyword>
<organism evidence="4 5">
    <name type="scientific">Sphingobacterium gobiense</name>
    <dbReference type="NCBI Taxonomy" id="1382456"/>
    <lineage>
        <taxon>Bacteria</taxon>
        <taxon>Pseudomonadati</taxon>
        <taxon>Bacteroidota</taxon>
        <taxon>Sphingobacteriia</taxon>
        <taxon>Sphingobacteriales</taxon>
        <taxon>Sphingobacteriaceae</taxon>
        <taxon>Sphingobacterium</taxon>
    </lineage>
</organism>
<dbReference type="NCBIfam" id="NF001186">
    <property type="entry name" value="PRK00155.2-3"/>
    <property type="match status" value="1"/>
</dbReference>
<comment type="catalytic activity">
    <reaction evidence="3">
        <text>2-C-methyl-D-erythritol 4-phosphate + CTP + H(+) = 4-CDP-2-C-methyl-D-erythritol + diphosphate</text>
        <dbReference type="Rhea" id="RHEA:13429"/>
        <dbReference type="ChEBI" id="CHEBI:15378"/>
        <dbReference type="ChEBI" id="CHEBI:33019"/>
        <dbReference type="ChEBI" id="CHEBI:37563"/>
        <dbReference type="ChEBI" id="CHEBI:57823"/>
        <dbReference type="ChEBI" id="CHEBI:58262"/>
        <dbReference type="EC" id="2.7.7.60"/>
    </reaction>
</comment>
<evidence type="ECO:0000313" key="5">
    <source>
        <dbReference type="Proteomes" id="UP000238642"/>
    </source>
</evidence>
<evidence type="ECO:0000256" key="1">
    <source>
        <dbReference type="ARBA" id="ARBA00022679"/>
    </source>
</evidence>
<dbReference type="InterPro" id="IPR029044">
    <property type="entry name" value="Nucleotide-diphossugar_trans"/>
</dbReference>
<dbReference type="AlphaFoldDB" id="A0A2S9JRP8"/>
<dbReference type="EC" id="2.7.7.60" evidence="3"/>
<dbReference type="SUPFAM" id="SSF53448">
    <property type="entry name" value="Nucleotide-diphospho-sugar transferases"/>
    <property type="match status" value="1"/>
</dbReference>
<dbReference type="PANTHER" id="PTHR32125">
    <property type="entry name" value="2-C-METHYL-D-ERYTHRITOL 4-PHOSPHATE CYTIDYLYLTRANSFERASE, CHLOROPLASTIC"/>
    <property type="match status" value="1"/>
</dbReference>
<dbReference type="EMBL" id="PVBS01000001">
    <property type="protein sequence ID" value="PRD55924.1"/>
    <property type="molecule type" value="Genomic_DNA"/>
</dbReference>
<protein>
    <recommendedName>
        <fullName evidence="3">2-C-methyl-D-erythritol 4-phosphate cytidylyltransferase</fullName>
        <ecNumber evidence="3">2.7.7.60</ecNumber>
    </recommendedName>
    <alternativeName>
        <fullName evidence="3">4-diphosphocytidyl-2C-methyl-D-erythritol synthase</fullName>
    </alternativeName>
    <alternativeName>
        <fullName evidence="3">MEP cytidylyltransferase</fullName>
        <shortName evidence="3">MCT</shortName>
    </alternativeName>
</protein>
<proteinExistence type="inferred from homology"/>
<feature type="site" description="Transition state stabilizer" evidence="3">
    <location>
        <position position="16"/>
    </location>
</feature>
<reference evidence="4 5" key="1">
    <citation type="submission" date="2018-02" db="EMBL/GenBank/DDBJ databases">
        <title>The draft genome of Sphingobacterium gobiense H7.</title>
        <authorList>
            <person name="Li L."/>
            <person name="Liu L."/>
            <person name="Zhang X."/>
            <person name="Wang T."/>
            <person name="Liang L."/>
        </authorList>
    </citation>
    <scope>NUCLEOTIDE SEQUENCE [LARGE SCALE GENOMIC DNA]</scope>
    <source>
        <strain evidence="4 5">ACCC 05757</strain>
    </source>
</reference>
<dbReference type="PANTHER" id="PTHR32125:SF4">
    <property type="entry name" value="2-C-METHYL-D-ERYTHRITOL 4-PHOSPHATE CYTIDYLYLTRANSFERASE, CHLOROPLASTIC"/>
    <property type="match status" value="1"/>
</dbReference>
<dbReference type="Gene3D" id="3.90.550.10">
    <property type="entry name" value="Spore Coat Polysaccharide Biosynthesis Protein SpsA, Chain A"/>
    <property type="match status" value="1"/>
</dbReference>
<accession>A0A2S9JRP8</accession>
<dbReference type="InterPro" id="IPR001228">
    <property type="entry name" value="IspD"/>
</dbReference>
<comment type="similarity">
    <text evidence="3">Belongs to the IspD/TarI cytidylyltransferase family. IspD subfamily.</text>
</comment>
<sequence length="232" mass="26388">MQNRYAIIVAGGSGSRMKSNLPKQFLLLDGKPIAMHTLERFAYTENELRLILVLHADMFSFWDELCEKYDFQIPHTVIAGGDTRFQSVRNGIHYIAEQQHQFLGNTLIAIHDAARPVITSETIDYCFEQAVLYPATILAVPSTNSIRQGNVEENKALDRENIWIVQTPQIFQGHILHQAFQQDELPSFTDDASVVEKLGYSVHLIPGDHRNIKITFPEDISIAQFYLKSLTD</sequence>